<reference evidence="2 3" key="1">
    <citation type="submission" date="2016-11" db="EMBL/GenBank/DDBJ databases">
        <authorList>
            <person name="Jaros S."/>
            <person name="Januszkiewicz K."/>
            <person name="Wedrychowicz H."/>
        </authorList>
    </citation>
    <scope>NUCLEOTIDE SEQUENCE [LARGE SCALE GENOMIC DNA]</scope>
    <source>
        <strain evidence="2 3">ATCC 23634</strain>
    </source>
</reference>
<organism evidence="2 3">
    <name type="scientific">Devosia enhydra</name>
    <dbReference type="NCBI Taxonomy" id="665118"/>
    <lineage>
        <taxon>Bacteria</taxon>
        <taxon>Pseudomonadati</taxon>
        <taxon>Pseudomonadota</taxon>
        <taxon>Alphaproteobacteria</taxon>
        <taxon>Hyphomicrobiales</taxon>
        <taxon>Devosiaceae</taxon>
        <taxon>Devosia</taxon>
    </lineage>
</organism>
<dbReference type="Proteomes" id="UP000183447">
    <property type="component" value="Unassembled WGS sequence"/>
</dbReference>
<dbReference type="STRING" id="665118.SAMN02983003_1655"/>
<evidence type="ECO:0000313" key="2">
    <source>
        <dbReference type="EMBL" id="SFZ83458.1"/>
    </source>
</evidence>
<dbReference type="EMBL" id="FPKU01000001">
    <property type="protein sequence ID" value="SFZ83458.1"/>
    <property type="molecule type" value="Genomic_DNA"/>
</dbReference>
<dbReference type="AlphaFoldDB" id="A0A1K2HWK4"/>
<proteinExistence type="predicted"/>
<keyword evidence="3" id="KW-1185">Reference proteome</keyword>
<name>A0A1K2HWK4_9HYPH</name>
<protein>
    <submittedName>
        <fullName evidence="2">Uncharacterized protein</fullName>
    </submittedName>
</protein>
<accession>A0A1K2HWK4</accession>
<evidence type="ECO:0000313" key="3">
    <source>
        <dbReference type="Proteomes" id="UP000183447"/>
    </source>
</evidence>
<dbReference type="OrthoDB" id="8421236at2"/>
<feature type="compositionally biased region" description="Basic and acidic residues" evidence="1">
    <location>
        <begin position="1"/>
        <end position="12"/>
    </location>
</feature>
<dbReference type="RefSeq" id="WP_072340762.1">
    <property type="nucleotide sequence ID" value="NZ_FPKU01000001.1"/>
</dbReference>
<gene>
    <name evidence="2" type="ORF">SAMN02983003_1655</name>
</gene>
<feature type="region of interest" description="Disordered" evidence="1">
    <location>
        <begin position="1"/>
        <end position="20"/>
    </location>
</feature>
<sequence length="173" mass="19412">MAKTSTERSRELRAKRKAAQRAAPDLTTNYLRRTFFEAAAGRLRELDFYWNSMGVEGPAFDDDRCPRSYDGAVEQIGSDVWEAYSRDSLGRAESIVSLLLDTASELAHAINEYKLDEISARIAEIEKADLSLPEVKARALSDIVTLQAIKERLEGKSFRRSFAEFSVKGNVSN</sequence>
<evidence type="ECO:0000256" key="1">
    <source>
        <dbReference type="SAM" id="MobiDB-lite"/>
    </source>
</evidence>